<keyword evidence="2" id="KW-1185">Reference proteome</keyword>
<gene>
    <name evidence="1" type="ORF">CR103_14025</name>
</gene>
<proteinExistence type="predicted"/>
<name>A0A2G8SZI0_9BURK</name>
<evidence type="ECO:0000313" key="1">
    <source>
        <dbReference type="EMBL" id="PIL39200.1"/>
    </source>
</evidence>
<dbReference type="AlphaFoldDB" id="A0A2G8SZI0"/>
<dbReference type="Proteomes" id="UP000228593">
    <property type="component" value="Unassembled WGS sequence"/>
</dbReference>
<accession>A0A2G8SZI0</accession>
<evidence type="ECO:0008006" key="3">
    <source>
        <dbReference type="Google" id="ProtNLM"/>
    </source>
</evidence>
<evidence type="ECO:0000313" key="2">
    <source>
        <dbReference type="Proteomes" id="UP000228593"/>
    </source>
</evidence>
<protein>
    <recommendedName>
        <fullName evidence="3">Apea-like HEPN domain-containing protein</fullName>
    </recommendedName>
</protein>
<reference evidence="1 2" key="1">
    <citation type="submission" date="2017-10" db="EMBL/GenBank/DDBJ databases">
        <title>Massilia psychrophilum sp. nov., a novel purple-pigmented bacterium isolated from Tianshan glacier, Xinjiang Municipality, China.</title>
        <authorList>
            <person name="Wang H."/>
        </authorList>
    </citation>
    <scope>NUCLEOTIDE SEQUENCE [LARGE SCALE GENOMIC DNA]</scope>
    <source>
        <strain evidence="1 2">JCM 30813</strain>
    </source>
</reference>
<organism evidence="1 2">
    <name type="scientific">Massilia psychrophila</name>
    <dbReference type="NCBI Taxonomy" id="1603353"/>
    <lineage>
        <taxon>Bacteria</taxon>
        <taxon>Pseudomonadati</taxon>
        <taxon>Pseudomonadota</taxon>
        <taxon>Betaproteobacteria</taxon>
        <taxon>Burkholderiales</taxon>
        <taxon>Oxalobacteraceae</taxon>
        <taxon>Telluria group</taxon>
        <taxon>Massilia</taxon>
    </lineage>
</organism>
<comment type="caution">
    <text evidence="1">The sequence shown here is derived from an EMBL/GenBank/DDBJ whole genome shotgun (WGS) entry which is preliminary data.</text>
</comment>
<sequence>MAEMALSMSLTNGRVSIAVGDYEFYADALFGLLDHSYTIDEETLYREFESAVRDLFRESDSFSDPKKLLLKFDKRCGALLAKKSTFVVITSVNLKDAVPRGRTVNQCAIRFHKTLPRKFRSARAALLKVENSVGINVENDGYLFVEVTVTAVNDYTAFEMAMEALAVYRGLIQLHVSKTINQFAGPTLAHRYPAEPQLKLGNIHTVHTAEGGPIQNAHWFEETINKDPAIEGENFAAADDGVRRFLRKMTNSSPEFSQFCTKFIAAYTTALDTRDADAKLVRFWLCLELLTGADDAKNIIKRIAFFYSNQEVVVAQLKALRSARNSHVHAGAKPPRVALKNFVLVGFIENLIVFVVSNHFKFDNRQQWWDFMSTTTDIKSIDEQIARLRMVKKFARPARGVPEQSDDSHP</sequence>
<dbReference type="EMBL" id="PDOB01000022">
    <property type="protein sequence ID" value="PIL39200.1"/>
    <property type="molecule type" value="Genomic_DNA"/>
</dbReference>